<proteinExistence type="predicted"/>
<keyword evidence="4" id="KW-1185">Reference proteome</keyword>
<dbReference type="Proteomes" id="UP001178507">
    <property type="component" value="Unassembled WGS sequence"/>
</dbReference>
<comment type="caution">
    <text evidence="3">The sequence shown here is derived from an EMBL/GenBank/DDBJ whole genome shotgun (WGS) entry which is preliminary data.</text>
</comment>
<dbReference type="InterPro" id="IPR010610">
    <property type="entry name" value="EryCIII-like_C"/>
</dbReference>
<keyword evidence="1" id="KW-0808">Transferase</keyword>
<dbReference type="CDD" id="cd03784">
    <property type="entry name" value="GT1_Gtf-like"/>
    <property type="match status" value="1"/>
</dbReference>
<gene>
    <name evidence="3" type="ORF">EVOR1521_LOCUS3460</name>
</gene>
<dbReference type="GO" id="GO:0016906">
    <property type="term" value="F:sterol 3-beta-glucosyltransferase activity"/>
    <property type="evidence" value="ECO:0007669"/>
    <property type="project" value="UniProtKB-ARBA"/>
</dbReference>
<feature type="domain" description="Erythromycin biosynthesis protein CIII-like C-terminal" evidence="2">
    <location>
        <begin position="297"/>
        <end position="404"/>
    </location>
</feature>
<dbReference type="Gene3D" id="3.40.50.2000">
    <property type="entry name" value="Glycogen Phosphorylase B"/>
    <property type="match status" value="2"/>
</dbReference>
<dbReference type="InterPro" id="IPR050426">
    <property type="entry name" value="Glycosyltransferase_28"/>
</dbReference>
<protein>
    <recommendedName>
        <fullName evidence="2">Erythromycin biosynthesis protein CIII-like C-terminal domain-containing protein</fullName>
    </recommendedName>
</protein>
<sequence length="1276" mass="138657">MALQKAGFQVLLCGPGDAKSLADHFKVPFMRTRLSHQQILEHPQIIEAMTHNDVAKIAGIADEVNQPYREENIKNTYNAIVDFAPDLVLCSPVCLSEYLAFANALRFPVVMVALQRMRPSRYVAPLGLPDLGVVNKLAWKILVPILTAVTRKTDAPHIEKISGKDEVYPSSEQLLDHLSCDAGFCNLVAESEALCGRLPPDFNANARLIGSLMIPPEDQDGADFGTEQAAEMEAFLAKGAAPVYMGFGSMICNSSKWMLLLCLRALRISRRRGILLTAHSEMRAELLEDAPDAAELLEFCQTQVLFMKWAPHGTLFPRCSLIVHHGGCGTMASAARAGKPMIVCPVAMDQFLYAELVNARGLGKGFAALKLLEPEALSSAMEECLKSTSIQSTAREVAEAMKKEDAAGKLVDFVKEYMEDFVKTGRHLKIQDELARQRASRGAAGARWKRWCRRRHGKISCAAGRPKFRPPPWWNVATSSPAPGATTSACGGFWGTSWLSASRVEVQGAQPPLKPCRCCGPWPAFPAAGGPARGHRKALRALELFPPLRQDLRPGEALRLLVACGQRRGPVWGALVEVREDKFGDKQGARKRDQHRSTSIPVSAKEKQLAATYCCSQAERARPPFLSRNGKELVLGIEGRGRAKLQPLWPPPSSHFFRDLFARQLPRLRVAIFNALPGSRVSPHPAAICCRTALVTTPWFYSKAVARFTQTSAVHMENGAWMSVLPPVKVELLQAEDICAGRLVRPSGPYSAGYDVLLVPGGSAKADFLALGPEGCEALRGFVESGGGYCGVCAGAFLAHRLRLLDAEKRIRSAKCDSDESDEESHVKASRQPFLVKAKFTSKGRKLLWHEGRPKSAEVDESMKGEVCMRYHNGPLLVVGASAKALCRMSALEEAHDAQGTLTGSAGIVMQNYGGGRVVAISPHPESTTELLVPEPGKERLRRVLQRAVLLSAAGPAAHSPLGNGAQRLLSAAFKEPYNWGLPEATPMYAFGQHRLRACEGLAPKACQLIARHLGDEIFPLLTSLQAVHAIVRLSLLPPGDDRFWSIWAVCRERALRGCPERDQVTAFAAAVALQRWACAAQLARRAGQGNELDLGVWMGSLALLLGLRGGAGLREGLKALEASARSHKGVASPLARQLLTFALVARHLRSGPVLPCLAPLLATFEVPASARRCKSRLQEEVLQSLLIVVHSAASPIKGQPWISVEVKLTLAEAWPKLPDKASLREARAAVAARLGREPRVLAPHDALLKKLGWADRRVVTAAGRGTARKARLWGG</sequence>
<dbReference type="InterPro" id="IPR002213">
    <property type="entry name" value="UDP_glucos_trans"/>
</dbReference>
<dbReference type="Pfam" id="PF06722">
    <property type="entry name" value="EryCIII-like_C"/>
    <property type="match status" value="1"/>
</dbReference>
<dbReference type="Gene3D" id="3.40.50.880">
    <property type="match status" value="1"/>
</dbReference>
<accession>A0AA36HQZ8</accession>
<dbReference type="SUPFAM" id="SSF53756">
    <property type="entry name" value="UDP-Glycosyltransferase/glycogen phosphorylase"/>
    <property type="match status" value="1"/>
</dbReference>
<dbReference type="InterPro" id="IPR029062">
    <property type="entry name" value="Class_I_gatase-like"/>
</dbReference>
<dbReference type="PANTHER" id="PTHR48050:SF13">
    <property type="entry name" value="STEROL 3-BETA-GLUCOSYLTRANSFERASE UGT80A2"/>
    <property type="match status" value="1"/>
</dbReference>
<evidence type="ECO:0000259" key="2">
    <source>
        <dbReference type="Pfam" id="PF06722"/>
    </source>
</evidence>
<evidence type="ECO:0000313" key="4">
    <source>
        <dbReference type="Proteomes" id="UP001178507"/>
    </source>
</evidence>
<dbReference type="FunFam" id="3.40.50.2000:FF:000009">
    <property type="entry name" value="Sterol 3-beta-glucosyltransferase UGT80A2"/>
    <property type="match status" value="1"/>
</dbReference>
<reference evidence="3" key="1">
    <citation type="submission" date="2023-08" db="EMBL/GenBank/DDBJ databases">
        <authorList>
            <person name="Chen Y."/>
            <person name="Shah S."/>
            <person name="Dougan E. K."/>
            <person name="Thang M."/>
            <person name="Chan C."/>
        </authorList>
    </citation>
    <scope>NUCLEOTIDE SEQUENCE</scope>
</reference>
<organism evidence="3 4">
    <name type="scientific">Effrenium voratum</name>
    <dbReference type="NCBI Taxonomy" id="2562239"/>
    <lineage>
        <taxon>Eukaryota</taxon>
        <taxon>Sar</taxon>
        <taxon>Alveolata</taxon>
        <taxon>Dinophyceae</taxon>
        <taxon>Suessiales</taxon>
        <taxon>Symbiodiniaceae</taxon>
        <taxon>Effrenium</taxon>
    </lineage>
</organism>
<dbReference type="EMBL" id="CAUJNA010000213">
    <property type="protein sequence ID" value="CAJ1373721.1"/>
    <property type="molecule type" value="Genomic_DNA"/>
</dbReference>
<dbReference type="SUPFAM" id="SSF52317">
    <property type="entry name" value="Class I glutamine amidotransferase-like"/>
    <property type="match status" value="1"/>
</dbReference>
<evidence type="ECO:0000256" key="1">
    <source>
        <dbReference type="ARBA" id="ARBA00022679"/>
    </source>
</evidence>
<evidence type="ECO:0000313" key="3">
    <source>
        <dbReference type="EMBL" id="CAJ1373721.1"/>
    </source>
</evidence>
<dbReference type="AlphaFoldDB" id="A0AA36HQZ8"/>
<name>A0AA36HQZ8_9DINO</name>
<dbReference type="PANTHER" id="PTHR48050">
    <property type="entry name" value="STEROL 3-BETA-GLUCOSYLTRANSFERASE"/>
    <property type="match status" value="1"/>
</dbReference>